<dbReference type="AlphaFoldDB" id="A0A097SQF8"/>
<dbReference type="SUPFAM" id="SSF54427">
    <property type="entry name" value="NTF2-like"/>
    <property type="match status" value="1"/>
</dbReference>
<dbReference type="Pfam" id="PF13577">
    <property type="entry name" value="SnoaL_4"/>
    <property type="match status" value="1"/>
</dbReference>
<dbReference type="EMBL" id="KJ605395">
    <property type="protein sequence ID" value="AIU93768.1"/>
    <property type="molecule type" value="Genomic_DNA"/>
</dbReference>
<evidence type="ECO:0000313" key="2">
    <source>
        <dbReference type="EMBL" id="AIU93768.1"/>
    </source>
</evidence>
<keyword evidence="2" id="KW-0614">Plasmid</keyword>
<sequence length="144" mass="16060">MNDPSDLAGRYAVAVDTRDAAALATLFTADAEFVRSPTTTRDTDKTITVGRDAIVDMVLDSTAHLHATHHAVHQRVIDIDGDTATGWVYCLAHHLYRSRNGMRDSAISIRYRDAYRCVDGRWQIERRELIADIVDDHPVTVPTA</sequence>
<protein>
    <recommendedName>
        <fullName evidence="1">SnoaL-like domain-containing protein</fullName>
    </recommendedName>
</protein>
<accession>A0A097SQF8</accession>
<proteinExistence type="predicted"/>
<name>A0A097SQF8_9NOCA</name>
<dbReference type="InterPro" id="IPR032710">
    <property type="entry name" value="NTF2-like_dom_sf"/>
</dbReference>
<feature type="domain" description="SnoaL-like" evidence="1">
    <location>
        <begin position="6"/>
        <end position="127"/>
    </location>
</feature>
<dbReference type="InterPro" id="IPR037401">
    <property type="entry name" value="SnoaL-like"/>
</dbReference>
<dbReference type="Gene3D" id="3.10.450.50">
    <property type="match status" value="1"/>
</dbReference>
<gene>
    <name evidence="2" type="ORF">LRS1606.334</name>
</gene>
<reference evidence="2" key="1">
    <citation type="submission" date="2014-03" db="EMBL/GenBank/DDBJ databases">
        <authorList>
            <person name="Zhang G."/>
            <person name="Zhu L."/>
            <person name="Fang P."/>
        </authorList>
    </citation>
    <scope>NUCLEOTIDE SEQUENCE</scope>
    <source>
        <strain evidence="2">NS1</strain>
        <plasmid evidence="2">pNSL1</plasmid>
    </source>
</reference>
<organism evidence="2">
    <name type="scientific">Rhodococcus sp. NS1</name>
    <dbReference type="NCBI Taxonomy" id="402236"/>
    <lineage>
        <taxon>Bacteria</taxon>
        <taxon>Bacillati</taxon>
        <taxon>Actinomycetota</taxon>
        <taxon>Actinomycetes</taxon>
        <taxon>Mycobacteriales</taxon>
        <taxon>Nocardiaceae</taxon>
        <taxon>Rhodococcus</taxon>
    </lineage>
</organism>
<geneLocation type="plasmid" evidence="2">
    <name>pNSL1</name>
</geneLocation>
<evidence type="ECO:0000259" key="1">
    <source>
        <dbReference type="Pfam" id="PF13577"/>
    </source>
</evidence>